<dbReference type="RefSeq" id="WP_380593811.1">
    <property type="nucleotide sequence ID" value="NZ_JBHSDU010000001.1"/>
</dbReference>
<dbReference type="InterPro" id="IPR010364">
    <property type="entry name" value="Uncharacterised_IM_CreD"/>
</dbReference>
<feature type="transmembrane region" description="Helical" evidence="1">
    <location>
        <begin position="327"/>
        <end position="346"/>
    </location>
</feature>
<feature type="transmembrane region" description="Helical" evidence="1">
    <location>
        <begin position="405"/>
        <end position="423"/>
    </location>
</feature>
<reference evidence="3" key="1">
    <citation type="journal article" date="2019" name="Int. J. Syst. Evol. Microbiol.">
        <title>The Global Catalogue of Microorganisms (GCM) 10K type strain sequencing project: providing services to taxonomists for standard genome sequencing and annotation.</title>
        <authorList>
            <consortium name="The Broad Institute Genomics Platform"/>
            <consortium name="The Broad Institute Genome Sequencing Center for Infectious Disease"/>
            <person name="Wu L."/>
            <person name="Ma J."/>
        </authorList>
    </citation>
    <scope>NUCLEOTIDE SEQUENCE [LARGE SCALE GENOMIC DNA]</scope>
    <source>
        <strain evidence="3">CGMCC 1.10759</strain>
    </source>
</reference>
<evidence type="ECO:0000313" key="3">
    <source>
        <dbReference type="Proteomes" id="UP001595904"/>
    </source>
</evidence>
<proteinExistence type="predicted"/>
<evidence type="ECO:0000256" key="1">
    <source>
        <dbReference type="SAM" id="Phobius"/>
    </source>
</evidence>
<keyword evidence="3" id="KW-1185">Reference proteome</keyword>
<dbReference type="PANTHER" id="PTHR30092">
    <property type="entry name" value="INNER MEMBRANE PROTEIN CRED"/>
    <property type="match status" value="1"/>
</dbReference>
<dbReference type="Pfam" id="PF06123">
    <property type="entry name" value="CreD"/>
    <property type="match status" value="1"/>
</dbReference>
<feature type="transmembrane region" description="Helical" evidence="1">
    <location>
        <begin position="297"/>
        <end position="315"/>
    </location>
</feature>
<accession>A0ABV8SIQ6</accession>
<name>A0ABV8SIQ6_9GAMM</name>
<protein>
    <submittedName>
        <fullName evidence="2">Cell envelope integrity protein CreD</fullName>
    </submittedName>
</protein>
<sequence length="444" mass="49322">MRILESATFKAVLIGVIVLLLLIPLEMLRSVVTERLGLREQAYQKVAEGWGGDLTVGGPMLVVPMERKVVVDNKERLLRSDVYLLPSKLNADVDVKLDPQPRYVGIYAVPVYLSTLRLQGEFDFTTLQPLLEQTEVTYLWSQSRLRLPISSVRSLREIQHATFAGQQVKLGPAGPGVYVGVEARVDLSQLRQSPTAAFDFGTVVAGSRSVSLLPLGSTTTVSMSADWPHPSFQGAFLPSERTITEQGFKARWQVLELNRSYGQVWHEGEVSDDALRQSTFGVSLFQPVDIYQRGERAVKYAVLFIALTFLTFFAWEQVTRNRLHPLQYLLVGLALSMFYLLLIALSEHIAFALAYVTAAAALVLLIGLYLAGALRSSGRGVIAGGVMSLVYGLLYMLVLSEDYSLLLGSIILFAALAAVMLATRRVDWYRLRPEEPSQTEESYR</sequence>
<dbReference type="NCBIfam" id="NF008712">
    <property type="entry name" value="PRK11715.1-1"/>
    <property type="match status" value="1"/>
</dbReference>
<evidence type="ECO:0000313" key="2">
    <source>
        <dbReference type="EMBL" id="MFC4307496.1"/>
    </source>
</evidence>
<gene>
    <name evidence="2" type="primary">creD</name>
    <name evidence="2" type="ORF">ACFPN2_00240</name>
</gene>
<keyword evidence="1" id="KW-0812">Transmembrane</keyword>
<feature type="transmembrane region" description="Helical" evidence="1">
    <location>
        <begin position="352"/>
        <end position="374"/>
    </location>
</feature>
<organism evidence="2 3">
    <name type="scientific">Steroidobacter flavus</name>
    <dbReference type="NCBI Taxonomy" id="1842136"/>
    <lineage>
        <taxon>Bacteria</taxon>
        <taxon>Pseudomonadati</taxon>
        <taxon>Pseudomonadota</taxon>
        <taxon>Gammaproteobacteria</taxon>
        <taxon>Steroidobacterales</taxon>
        <taxon>Steroidobacteraceae</taxon>
        <taxon>Steroidobacter</taxon>
    </lineage>
</organism>
<dbReference type="EMBL" id="JBHSDU010000001">
    <property type="protein sequence ID" value="MFC4307496.1"/>
    <property type="molecule type" value="Genomic_DNA"/>
</dbReference>
<feature type="transmembrane region" description="Helical" evidence="1">
    <location>
        <begin position="7"/>
        <end position="25"/>
    </location>
</feature>
<comment type="caution">
    <text evidence="2">The sequence shown here is derived from an EMBL/GenBank/DDBJ whole genome shotgun (WGS) entry which is preliminary data.</text>
</comment>
<dbReference type="PANTHER" id="PTHR30092:SF0">
    <property type="entry name" value="INNER MEMBRANE PROTEIN CRED"/>
    <property type="match status" value="1"/>
</dbReference>
<dbReference type="Proteomes" id="UP001595904">
    <property type="component" value="Unassembled WGS sequence"/>
</dbReference>
<feature type="transmembrane region" description="Helical" evidence="1">
    <location>
        <begin position="381"/>
        <end position="399"/>
    </location>
</feature>
<keyword evidence="1" id="KW-0472">Membrane</keyword>
<dbReference type="PIRSF" id="PIRSF004548">
    <property type="entry name" value="CreD"/>
    <property type="match status" value="1"/>
</dbReference>
<keyword evidence="1" id="KW-1133">Transmembrane helix</keyword>